<feature type="region of interest" description="Disordered" evidence="1">
    <location>
        <begin position="80"/>
        <end position="102"/>
    </location>
</feature>
<evidence type="ECO:0000313" key="2">
    <source>
        <dbReference type="EMBL" id="OCX16485.1"/>
    </source>
</evidence>
<dbReference type="Proteomes" id="UP000094412">
    <property type="component" value="Unassembled WGS sequence"/>
</dbReference>
<reference evidence="2 3" key="1">
    <citation type="submission" date="2016-08" db="EMBL/GenBank/DDBJ databases">
        <title>Whole genome sequence of Mesorhizobium sp. strain UASWS1009 isolated from industrial sewage.</title>
        <authorList>
            <person name="Crovadore J."/>
            <person name="Calmin G."/>
            <person name="Chablais R."/>
            <person name="Cochard B."/>
            <person name="Lefort F."/>
        </authorList>
    </citation>
    <scope>NUCLEOTIDE SEQUENCE [LARGE SCALE GENOMIC DNA]</scope>
    <source>
        <strain evidence="2 3">UASWS1009</strain>
    </source>
</reference>
<evidence type="ECO:0000313" key="3">
    <source>
        <dbReference type="Proteomes" id="UP000094412"/>
    </source>
</evidence>
<dbReference type="OrthoDB" id="9815292at2"/>
<feature type="compositionally biased region" description="Basic residues" evidence="1">
    <location>
        <begin position="91"/>
        <end position="102"/>
    </location>
</feature>
<organism evidence="2 3">
    <name type="scientific">Mesorhizobium hungaricum</name>
    <dbReference type="NCBI Taxonomy" id="1566387"/>
    <lineage>
        <taxon>Bacteria</taxon>
        <taxon>Pseudomonadati</taxon>
        <taxon>Pseudomonadota</taxon>
        <taxon>Alphaproteobacteria</taxon>
        <taxon>Hyphomicrobiales</taxon>
        <taxon>Phyllobacteriaceae</taxon>
        <taxon>Mesorhizobium</taxon>
    </lineage>
</organism>
<name>A0A1C2DPE1_9HYPH</name>
<dbReference type="EMBL" id="MDEO01000033">
    <property type="protein sequence ID" value="OCX16485.1"/>
    <property type="molecule type" value="Genomic_DNA"/>
</dbReference>
<accession>A0A1C2DPE1</accession>
<dbReference type="STRING" id="1566387.QV13_16900"/>
<gene>
    <name evidence="2" type="ORF">QV13_16900</name>
</gene>
<proteinExistence type="predicted"/>
<protein>
    <submittedName>
        <fullName evidence="2">Uncharacterized protein</fullName>
    </submittedName>
</protein>
<feature type="compositionally biased region" description="Basic and acidic residues" evidence="1">
    <location>
        <begin position="80"/>
        <end position="90"/>
    </location>
</feature>
<dbReference type="AlphaFoldDB" id="A0A1C2DPE1"/>
<comment type="caution">
    <text evidence="2">The sequence shown here is derived from an EMBL/GenBank/DDBJ whole genome shotgun (WGS) entry which is preliminary data.</text>
</comment>
<evidence type="ECO:0000256" key="1">
    <source>
        <dbReference type="SAM" id="MobiDB-lite"/>
    </source>
</evidence>
<feature type="region of interest" description="Disordered" evidence="1">
    <location>
        <begin position="1"/>
        <end position="22"/>
    </location>
</feature>
<keyword evidence="3" id="KW-1185">Reference proteome</keyword>
<sequence>MPRLPKRNHNGGPPLDDYKGPAWGKGDPHRFMHWRSAHKAAWKPKSRDIALFRLAKAEAVGLTYEEYTLELLERGHHLSADDGTRVDEIKRSRKRRGFSHFD</sequence>
<dbReference type="RefSeq" id="WP_024924503.1">
    <property type="nucleotide sequence ID" value="NZ_MDEO01000033.1"/>
</dbReference>